<evidence type="ECO:0000313" key="9">
    <source>
        <dbReference type="Proteomes" id="UP000194841"/>
    </source>
</evidence>
<dbReference type="PANTHER" id="PTHR32322:SF2">
    <property type="entry name" value="EAMA DOMAIN-CONTAINING PROTEIN"/>
    <property type="match status" value="1"/>
</dbReference>
<feature type="transmembrane region" description="Helical" evidence="6">
    <location>
        <begin position="237"/>
        <end position="259"/>
    </location>
</feature>
<evidence type="ECO:0000256" key="2">
    <source>
        <dbReference type="ARBA" id="ARBA00007362"/>
    </source>
</evidence>
<dbReference type="GO" id="GO:0016020">
    <property type="term" value="C:membrane"/>
    <property type="evidence" value="ECO:0007669"/>
    <property type="project" value="UniProtKB-SubCell"/>
</dbReference>
<dbReference type="InterPro" id="IPR000620">
    <property type="entry name" value="EamA_dom"/>
</dbReference>
<keyword evidence="4 6" id="KW-1133">Transmembrane helix</keyword>
<feature type="transmembrane region" description="Helical" evidence="6">
    <location>
        <begin position="123"/>
        <end position="141"/>
    </location>
</feature>
<dbReference type="RefSeq" id="WP_086742894.1">
    <property type="nucleotide sequence ID" value="NZ_MWPV01000001.1"/>
</dbReference>
<feature type="transmembrane region" description="Helical" evidence="6">
    <location>
        <begin position="7"/>
        <end position="26"/>
    </location>
</feature>
<keyword evidence="3 6" id="KW-0812">Transmembrane</keyword>
<feature type="transmembrane region" description="Helical" evidence="6">
    <location>
        <begin position="64"/>
        <end position="85"/>
    </location>
</feature>
<evidence type="ECO:0000256" key="6">
    <source>
        <dbReference type="SAM" id="Phobius"/>
    </source>
</evidence>
<accession>A0A244CVC1</accession>
<feature type="transmembrane region" description="Helical" evidence="6">
    <location>
        <begin position="210"/>
        <end position="230"/>
    </location>
</feature>
<dbReference type="AlphaFoldDB" id="A0A244CVC1"/>
<feature type="transmembrane region" description="Helical" evidence="6">
    <location>
        <begin position="179"/>
        <end position="198"/>
    </location>
</feature>
<evidence type="ECO:0000259" key="7">
    <source>
        <dbReference type="Pfam" id="PF00892"/>
    </source>
</evidence>
<dbReference type="OrthoDB" id="9776210at2"/>
<comment type="similarity">
    <text evidence="2">Belongs to the EamA transporter family.</text>
</comment>
<dbReference type="PANTHER" id="PTHR32322">
    <property type="entry name" value="INNER MEMBRANE TRANSPORTER"/>
    <property type="match status" value="1"/>
</dbReference>
<evidence type="ECO:0000256" key="4">
    <source>
        <dbReference type="ARBA" id="ARBA00022989"/>
    </source>
</evidence>
<dbReference type="SUPFAM" id="SSF103481">
    <property type="entry name" value="Multidrug resistance efflux transporter EmrE"/>
    <property type="match status" value="2"/>
</dbReference>
<dbReference type="InterPro" id="IPR050638">
    <property type="entry name" value="AA-Vitamin_Transporters"/>
</dbReference>
<feature type="transmembrane region" description="Helical" evidence="6">
    <location>
        <begin position="265"/>
        <end position="286"/>
    </location>
</feature>
<gene>
    <name evidence="8" type="ORF">B1199_04350</name>
</gene>
<dbReference type="Pfam" id="PF00892">
    <property type="entry name" value="EamA"/>
    <property type="match status" value="2"/>
</dbReference>
<feature type="transmembrane region" description="Helical" evidence="6">
    <location>
        <begin position="32"/>
        <end position="52"/>
    </location>
</feature>
<evidence type="ECO:0000256" key="5">
    <source>
        <dbReference type="ARBA" id="ARBA00023136"/>
    </source>
</evidence>
<organism evidence="8 9">
    <name type="scientific">Pseudoalteromonas ulvae</name>
    <dbReference type="NCBI Taxonomy" id="107327"/>
    <lineage>
        <taxon>Bacteria</taxon>
        <taxon>Pseudomonadati</taxon>
        <taxon>Pseudomonadota</taxon>
        <taxon>Gammaproteobacteria</taxon>
        <taxon>Alteromonadales</taxon>
        <taxon>Pseudoalteromonadaceae</taxon>
        <taxon>Pseudoalteromonas</taxon>
    </lineage>
</organism>
<dbReference type="InterPro" id="IPR037185">
    <property type="entry name" value="EmrE-like"/>
</dbReference>
<reference evidence="8 9" key="1">
    <citation type="submission" date="2017-02" db="EMBL/GenBank/DDBJ databases">
        <title>Pseudoalteromonas ulvae TC14 Genome.</title>
        <authorList>
            <person name="Molmeret M."/>
        </authorList>
    </citation>
    <scope>NUCLEOTIDE SEQUENCE [LARGE SCALE GENOMIC DNA]</scope>
    <source>
        <strain evidence="8">TC14</strain>
    </source>
</reference>
<feature type="transmembrane region" description="Helical" evidence="6">
    <location>
        <begin position="91"/>
        <end position="111"/>
    </location>
</feature>
<keyword evidence="5 6" id="KW-0472">Membrane</keyword>
<protein>
    <submittedName>
        <fullName evidence="8">EamA family transporter</fullName>
    </submittedName>
</protein>
<dbReference type="Proteomes" id="UP000194841">
    <property type="component" value="Unassembled WGS sequence"/>
</dbReference>
<evidence type="ECO:0000256" key="3">
    <source>
        <dbReference type="ARBA" id="ARBA00022692"/>
    </source>
</evidence>
<evidence type="ECO:0000256" key="1">
    <source>
        <dbReference type="ARBA" id="ARBA00004141"/>
    </source>
</evidence>
<feature type="transmembrane region" description="Helical" evidence="6">
    <location>
        <begin position="147"/>
        <end position="167"/>
    </location>
</feature>
<proteinExistence type="inferred from homology"/>
<comment type="caution">
    <text evidence="8">The sequence shown here is derived from an EMBL/GenBank/DDBJ whole genome shotgun (WGS) entry which is preliminary data.</text>
</comment>
<keyword evidence="9" id="KW-1185">Reference proteome</keyword>
<feature type="domain" description="EamA" evidence="7">
    <location>
        <begin position="6"/>
        <end position="135"/>
    </location>
</feature>
<comment type="subcellular location">
    <subcellularLocation>
        <location evidence="1">Membrane</location>
        <topology evidence="1">Multi-pass membrane protein</topology>
    </subcellularLocation>
</comment>
<sequence length="296" mass="32240">MPVPLAYFAVVLIWSTTPLGIVWSSASVSPTLAVFLRMLIALILGLSILLLSRSIRFPWHKEALKLYSYSSIGIVGGMLLSYFAAGYITSGMMSLMFGLAPIFSGLLAQYVLGEPPFSFMRKIALMLCFIGLGIVCLDNISVNSDSLIGLTLILVAVIFFSLSGVLVKSVQITIHPLATTMGALSLSTPAFFLIWLVFDGQLNIAQWQSKSVWAIIYLGVFGSLLGFLAYFHILQKLSASTVALITLLTPVIAMSLGAWLNNETITLKLIVGATLIMTGLATYQFGEKWRLKKRLN</sequence>
<name>A0A244CVC1_PSEDV</name>
<dbReference type="EMBL" id="MWPV01000001">
    <property type="protein sequence ID" value="OUL59504.1"/>
    <property type="molecule type" value="Genomic_DNA"/>
</dbReference>
<evidence type="ECO:0000313" key="8">
    <source>
        <dbReference type="EMBL" id="OUL59504.1"/>
    </source>
</evidence>
<feature type="domain" description="EamA" evidence="7">
    <location>
        <begin position="148"/>
        <end position="281"/>
    </location>
</feature>